<dbReference type="EMBL" id="JABZEO010000032">
    <property type="protein sequence ID" value="NVZ11668.1"/>
    <property type="molecule type" value="Genomic_DNA"/>
</dbReference>
<comment type="caution">
    <text evidence="2">The sequence shown here is derived from an EMBL/GenBank/DDBJ whole genome shotgun (WGS) entry which is preliminary data.</text>
</comment>
<protein>
    <submittedName>
        <fullName evidence="2">ParA family protein</fullName>
    </submittedName>
</protein>
<dbReference type="PANTHER" id="PTHR13696">
    <property type="entry name" value="P-LOOP CONTAINING NUCLEOSIDE TRIPHOSPHATE HYDROLASE"/>
    <property type="match status" value="1"/>
</dbReference>
<dbReference type="InterPro" id="IPR050678">
    <property type="entry name" value="DNA_Partitioning_ATPase"/>
</dbReference>
<gene>
    <name evidence="2" type="ORF">HW932_20695</name>
</gene>
<evidence type="ECO:0000259" key="1">
    <source>
        <dbReference type="Pfam" id="PF01656"/>
    </source>
</evidence>
<dbReference type="AlphaFoldDB" id="A0A850RE88"/>
<dbReference type="PANTHER" id="PTHR13696:SF96">
    <property type="entry name" value="COBQ_COBB_MIND_PARA NUCLEOTIDE BINDING DOMAIN-CONTAINING PROTEIN"/>
    <property type="match status" value="1"/>
</dbReference>
<organism evidence="2 3">
    <name type="scientific">Allochromatium humboldtianum</name>
    <dbReference type="NCBI Taxonomy" id="504901"/>
    <lineage>
        <taxon>Bacteria</taxon>
        <taxon>Pseudomonadati</taxon>
        <taxon>Pseudomonadota</taxon>
        <taxon>Gammaproteobacteria</taxon>
        <taxon>Chromatiales</taxon>
        <taxon>Chromatiaceae</taxon>
        <taxon>Allochromatium</taxon>
    </lineage>
</organism>
<evidence type="ECO:0000313" key="2">
    <source>
        <dbReference type="EMBL" id="NVZ11668.1"/>
    </source>
</evidence>
<dbReference type="SUPFAM" id="SSF52540">
    <property type="entry name" value="P-loop containing nucleoside triphosphate hydrolases"/>
    <property type="match status" value="1"/>
</dbReference>
<reference evidence="2 3" key="1">
    <citation type="submission" date="2020-06" db="EMBL/GenBank/DDBJ databases">
        <title>Whole-genome sequence of Allochromatium humboldtianum DSM 21881, type strain.</title>
        <authorList>
            <person name="Kyndt J.A."/>
            <person name="Meyer T.E."/>
        </authorList>
    </citation>
    <scope>NUCLEOTIDE SEQUENCE [LARGE SCALE GENOMIC DNA]</scope>
    <source>
        <strain evidence="2 3">DSM 21881</strain>
    </source>
</reference>
<keyword evidence="3" id="KW-1185">Reference proteome</keyword>
<dbReference type="InterPro" id="IPR027417">
    <property type="entry name" value="P-loop_NTPase"/>
</dbReference>
<name>A0A850RE88_9GAMM</name>
<evidence type="ECO:0000313" key="3">
    <source>
        <dbReference type="Proteomes" id="UP000592294"/>
    </source>
</evidence>
<feature type="domain" description="CobQ/CobB/MinD/ParA nucleotide binding" evidence="1">
    <location>
        <begin position="5"/>
        <end position="187"/>
    </location>
</feature>
<dbReference type="Pfam" id="PF01656">
    <property type="entry name" value="CbiA"/>
    <property type="match status" value="1"/>
</dbReference>
<dbReference type="CDD" id="cd02042">
    <property type="entry name" value="ParAB_family"/>
    <property type="match status" value="1"/>
</dbReference>
<sequence length="213" mass="22941">MTIYAVVNSKGGVGKTTIAVHLATLVAQTSRTLLIDGDPQGSAASWAAWRRDYLPDAPSPTTTCLHEKAILNEGRPLAKGFDHAVVDAGGRDTAGLRSALLLAQRAIIPVGASQLDAAALTDILTLVDMARDYNPDLKVRVLLNRIDPRTRDTTDMVSFLTEQKLAALKTMIIERVAYRRSVGDGSTVGEYGKDKAASAEMQSLFEEVSDSWQ</sequence>
<dbReference type="Proteomes" id="UP000592294">
    <property type="component" value="Unassembled WGS sequence"/>
</dbReference>
<dbReference type="InterPro" id="IPR002586">
    <property type="entry name" value="CobQ/CobB/MinD/ParA_Nub-bd_dom"/>
</dbReference>
<proteinExistence type="predicted"/>
<dbReference type="Gene3D" id="3.40.50.300">
    <property type="entry name" value="P-loop containing nucleotide triphosphate hydrolases"/>
    <property type="match status" value="1"/>
</dbReference>
<accession>A0A850RE88</accession>
<dbReference type="RefSeq" id="WP_176978358.1">
    <property type="nucleotide sequence ID" value="NZ_JABZEO010000032.1"/>
</dbReference>
<dbReference type="PIRSF" id="PIRSF009320">
    <property type="entry name" value="Nuc_binding_HP_1000"/>
    <property type="match status" value="1"/>
</dbReference>